<protein>
    <recommendedName>
        <fullName evidence="3">Guanylate kinase/L-type calcium channel beta subunit domain-containing protein</fullName>
    </recommendedName>
</protein>
<feature type="compositionally biased region" description="Basic residues" evidence="2">
    <location>
        <begin position="905"/>
        <end position="914"/>
    </location>
</feature>
<name>A0A074ZYX8_OPIVI</name>
<feature type="region of interest" description="Disordered" evidence="2">
    <location>
        <begin position="576"/>
        <end position="617"/>
    </location>
</feature>
<dbReference type="GeneID" id="20329490"/>
<feature type="compositionally biased region" description="Basic and acidic residues" evidence="2">
    <location>
        <begin position="660"/>
        <end position="669"/>
    </location>
</feature>
<dbReference type="InterPro" id="IPR000584">
    <property type="entry name" value="VDCC_L_bsu"/>
</dbReference>
<dbReference type="GO" id="GO:0005891">
    <property type="term" value="C:voltage-gated calcium channel complex"/>
    <property type="evidence" value="ECO:0007669"/>
    <property type="project" value="InterPro"/>
</dbReference>
<feature type="region of interest" description="Disordered" evidence="2">
    <location>
        <begin position="776"/>
        <end position="816"/>
    </location>
</feature>
<feature type="region of interest" description="Disordered" evidence="2">
    <location>
        <begin position="1"/>
        <end position="31"/>
    </location>
</feature>
<accession>A0A074ZYX8</accession>
<dbReference type="RefSeq" id="XP_009175856.1">
    <property type="nucleotide sequence ID" value="XM_009177592.1"/>
</dbReference>
<dbReference type="Gene3D" id="2.30.30.40">
    <property type="entry name" value="SH3 Domains"/>
    <property type="match status" value="1"/>
</dbReference>
<feature type="region of interest" description="Disordered" evidence="2">
    <location>
        <begin position="646"/>
        <end position="669"/>
    </location>
</feature>
<feature type="non-terminal residue" evidence="4">
    <location>
        <position position="1"/>
    </location>
</feature>
<feature type="region of interest" description="Disordered" evidence="2">
    <location>
        <begin position="897"/>
        <end position="936"/>
    </location>
</feature>
<dbReference type="PANTHER" id="PTHR11824">
    <property type="entry name" value="VOLTAGE-DEPENDENT CALCIUM CHANNEL BETA SUBUNIT"/>
    <property type="match status" value="1"/>
</dbReference>
<dbReference type="Pfam" id="PF00625">
    <property type="entry name" value="Guanylate_kin"/>
    <property type="match status" value="1"/>
</dbReference>
<dbReference type="CDD" id="cd11863">
    <property type="entry name" value="SH3_CACNB"/>
    <property type="match status" value="1"/>
</dbReference>
<feature type="compositionally biased region" description="Low complexity" evidence="2">
    <location>
        <begin position="8"/>
        <end position="21"/>
    </location>
</feature>
<feature type="compositionally biased region" description="Basic residues" evidence="2">
    <location>
        <begin position="785"/>
        <end position="794"/>
    </location>
</feature>
<dbReference type="PRINTS" id="PR01626">
    <property type="entry name" value="LCACHANNELB"/>
</dbReference>
<keyword evidence="1" id="KW-0597">Phosphoprotein</keyword>
<dbReference type="SUPFAM" id="SSF52540">
    <property type="entry name" value="P-loop containing nucleoside triphosphate hydrolases"/>
    <property type="match status" value="1"/>
</dbReference>
<evidence type="ECO:0000313" key="4">
    <source>
        <dbReference type="EMBL" id="KER20399.1"/>
    </source>
</evidence>
<dbReference type="OrthoDB" id="5962384at2759"/>
<dbReference type="KEGG" id="ovi:T265_15325"/>
<keyword evidence="5" id="KW-1185">Reference proteome</keyword>
<dbReference type="SMART" id="SM00072">
    <property type="entry name" value="GuKc"/>
    <property type="match status" value="1"/>
</dbReference>
<dbReference type="Proteomes" id="UP000054324">
    <property type="component" value="Unassembled WGS sequence"/>
</dbReference>
<proteinExistence type="predicted"/>
<reference evidence="4 5" key="1">
    <citation type="submission" date="2013-11" db="EMBL/GenBank/DDBJ databases">
        <title>Opisthorchis viverrini - life in the bile duct.</title>
        <authorList>
            <person name="Young N.D."/>
            <person name="Nagarajan N."/>
            <person name="Lin S.J."/>
            <person name="Korhonen P.K."/>
            <person name="Jex A.R."/>
            <person name="Hall R.S."/>
            <person name="Safavi-Hemami H."/>
            <person name="Kaewkong W."/>
            <person name="Bertrand D."/>
            <person name="Gao S."/>
            <person name="Seet Q."/>
            <person name="Wongkham S."/>
            <person name="Teh B.T."/>
            <person name="Wongkham C."/>
            <person name="Intapan P.M."/>
            <person name="Maleewong W."/>
            <person name="Yang X."/>
            <person name="Hu M."/>
            <person name="Wang Z."/>
            <person name="Hofmann A."/>
            <person name="Sternberg P.W."/>
            <person name="Tan P."/>
            <person name="Wang J."/>
            <person name="Gasser R.B."/>
        </authorList>
    </citation>
    <scope>NUCLEOTIDE SEQUENCE [LARGE SCALE GENOMIC DNA]</scope>
</reference>
<organism evidence="4 5">
    <name type="scientific">Opisthorchis viverrini</name>
    <name type="common">Southeast Asian liver fluke</name>
    <dbReference type="NCBI Taxonomy" id="6198"/>
    <lineage>
        <taxon>Eukaryota</taxon>
        <taxon>Metazoa</taxon>
        <taxon>Spiralia</taxon>
        <taxon>Lophotrochozoa</taxon>
        <taxon>Platyhelminthes</taxon>
        <taxon>Trematoda</taxon>
        <taxon>Digenea</taxon>
        <taxon>Opisthorchiida</taxon>
        <taxon>Opisthorchiata</taxon>
        <taxon>Opisthorchiidae</taxon>
        <taxon>Opisthorchis</taxon>
    </lineage>
</organism>
<dbReference type="STRING" id="6198.A0A074ZYX8"/>
<sequence>VVLSPPASSRRYSSQQNQSSRRSSESGESEEFDLILQAERAQLEEIAERELEAAKHKKIDHDRSEKQLKQAVKTEAVEMQSSSNRSKYKPVAFAVRTNISFDGVFYGADAPAPTRVISFEPRDFLHIKKRFDPHWWIGRLVRIGSPLGFIPSPAKLEQIHSTNAPHLAPQTGADLPANPGAAIPPHIKSSSDADRGRPRSLLYGSADDRRGPVMAGSRQVQPESSPPIDFGPDAYDDQDDYREGHGLGASPPDAGGVAVSGKKQTQLPGMGPGVKRKVFSKKPDFVAPYEVVPCMRPVVFVGPALKGYEVTDMMQKAIFDAMKKHFDGRIIVSRVSTNISLAKRVGALLHLDKKNVMERGRGRHLVTLLEVQQDLERIFHLASKMQLLLLDCDTINHPSQISKTCLAPIVIYIKINSIRVLNRLIKNRGKEQKKNAGVQTAAAEKLLQCPPDAFEFVVDQNTLGAATDALRQFLEGYWAATHPISEQSKAERILGADPIEPDSDRPLVPMTPGHPGLSVVTKSALDAGFTSQEVSALTGARAAGWATESGIPAENELGLTGVRYGGSLGGDAHGMGRGVQGNKGAEGDAEEYGHQSLGEGDMDGAQTYDDSPRYGSRSLNRQNRLQVGAAHAAAVAAMTAGLVPKGHNDQASTQIHHEKRSTETSDREAHWNAGNRSGPGLAMGLASGVAATINAALFQGTGIRHNGPLAKNPTPSPTVAAAAAAAAVRPPPLKDLGIHQVECTDGTHVYQSRSARQAKQREAELERVRREAEAKVRALQSTVGGRRRRKVRDRKMHDGDMATGGEWNARNGDGSSLERPALVTMDGTQRYGVVPSRPTVRIGEEYDAYDPEYFVPGGNYPGTGPTVQVYQSRSARQAKQREAELERVRREAEAKVRALQSTVGGRRRRKVRDRKMHDGDMATGGEWNARNGDGSSLERPALVTMDGTQRYGVVPSRPTVRIGEEYDAYDPEYFVPGGNYPGTGPTVQGMSRACPPDD</sequence>
<dbReference type="SUPFAM" id="SSF50044">
    <property type="entry name" value="SH3-domain"/>
    <property type="match status" value="1"/>
</dbReference>
<feature type="region of interest" description="Disordered" evidence="2">
    <location>
        <begin position="977"/>
        <end position="998"/>
    </location>
</feature>
<dbReference type="InterPro" id="IPR036028">
    <property type="entry name" value="SH3-like_dom_sf"/>
</dbReference>
<evidence type="ECO:0000256" key="2">
    <source>
        <dbReference type="SAM" id="MobiDB-lite"/>
    </source>
</evidence>
<dbReference type="InterPro" id="IPR027417">
    <property type="entry name" value="P-loop_NTPase"/>
</dbReference>
<gene>
    <name evidence="4" type="ORF">T265_15325</name>
</gene>
<evidence type="ECO:0000259" key="3">
    <source>
        <dbReference type="SMART" id="SM00072"/>
    </source>
</evidence>
<evidence type="ECO:0000256" key="1">
    <source>
        <dbReference type="ARBA" id="ARBA00022553"/>
    </source>
</evidence>
<dbReference type="InterPro" id="IPR008145">
    <property type="entry name" value="GK/Ca_channel_bsu"/>
</dbReference>
<dbReference type="GO" id="GO:0005245">
    <property type="term" value="F:voltage-gated calcium channel activity"/>
    <property type="evidence" value="ECO:0007669"/>
    <property type="project" value="InterPro"/>
</dbReference>
<evidence type="ECO:0000313" key="5">
    <source>
        <dbReference type="Proteomes" id="UP000054324"/>
    </source>
</evidence>
<feature type="domain" description="Guanylate kinase/L-type calcium channel beta subunit" evidence="3">
    <location>
        <begin position="294"/>
        <end position="478"/>
    </location>
</feature>
<dbReference type="Gene3D" id="3.40.50.300">
    <property type="entry name" value="P-loop containing nucleotide triphosphate hydrolases"/>
    <property type="match status" value="1"/>
</dbReference>
<dbReference type="AlphaFoldDB" id="A0A074ZYX8"/>
<feature type="region of interest" description="Disordered" evidence="2">
    <location>
        <begin position="165"/>
        <end position="273"/>
    </location>
</feature>
<dbReference type="EMBL" id="KL597061">
    <property type="protein sequence ID" value="KER20399.1"/>
    <property type="molecule type" value="Genomic_DNA"/>
</dbReference>
<dbReference type="CTD" id="20329490"/>